<evidence type="ECO:0000313" key="5">
    <source>
        <dbReference type="Proteomes" id="UP000008370"/>
    </source>
</evidence>
<dbReference type="PROSITE" id="PS51253">
    <property type="entry name" value="HTH_CENPB"/>
    <property type="match status" value="1"/>
</dbReference>
<dbReference type="Pfam" id="PF03221">
    <property type="entry name" value="HTH_Tnp_Tc5"/>
    <property type="match status" value="1"/>
</dbReference>
<evidence type="ECO:0000313" key="4">
    <source>
        <dbReference type="EMBL" id="EKM51978.1"/>
    </source>
</evidence>
<dbReference type="InParanoid" id="K5VKQ9"/>
<dbReference type="GO" id="GO:0003677">
    <property type="term" value="F:DNA binding"/>
    <property type="evidence" value="ECO:0007669"/>
    <property type="project" value="UniProtKB-KW"/>
</dbReference>
<dbReference type="PANTHER" id="PTHR19303">
    <property type="entry name" value="TRANSPOSON"/>
    <property type="match status" value="1"/>
</dbReference>
<protein>
    <recommendedName>
        <fullName evidence="3">HTH CENPB-type domain-containing protein</fullName>
    </recommendedName>
</protein>
<dbReference type="GeneID" id="18918274"/>
<dbReference type="InterPro" id="IPR006600">
    <property type="entry name" value="HTH_CenpB_DNA-bd_dom"/>
</dbReference>
<dbReference type="InterPro" id="IPR050863">
    <property type="entry name" value="CenT-Element_Derived"/>
</dbReference>
<keyword evidence="5" id="KW-1185">Reference proteome</keyword>
<dbReference type="AlphaFoldDB" id="K5VKQ9"/>
<dbReference type="SMART" id="SM00674">
    <property type="entry name" value="CENPB"/>
    <property type="match status" value="1"/>
</dbReference>
<dbReference type="EMBL" id="JH930476">
    <property type="protein sequence ID" value="EKM51978.1"/>
    <property type="molecule type" value="Genomic_DNA"/>
</dbReference>
<evidence type="ECO:0000259" key="3">
    <source>
        <dbReference type="PROSITE" id="PS51253"/>
    </source>
</evidence>
<dbReference type="Proteomes" id="UP000008370">
    <property type="component" value="Unassembled WGS sequence"/>
</dbReference>
<reference evidence="4 5" key="1">
    <citation type="journal article" date="2012" name="BMC Genomics">
        <title>Comparative genomics of the white-rot fungi, Phanerochaete carnosa and P. chrysosporium, to elucidate the genetic basis of the distinct wood types they colonize.</title>
        <authorList>
            <person name="Suzuki H."/>
            <person name="MacDonald J."/>
            <person name="Syed K."/>
            <person name="Salamov A."/>
            <person name="Hori C."/>
            <person name="Aerts A."/>
            <person name="Henrissat B."/>
            <person name="Wiebenga A."/>
            <person name="vanKuyk P.A."/>
            <person name="Barry K."/>
            <person name="Lindquist E."/>
            <person name="LaButti K."/>
            <person name="Lapidus A."/>
            <person name="Lucas S."/>
            <person name="Coutinho P."/>
            <person name="Gong Y."/>
            <person name="Samejima M."/>
            <person name="Mahadevan R."/>
            <person name="Abou-Zaid M."/>
            <person name="de Vries R.P."/>
            <person name="Igarashi K."/>
            <person name="Yadav J.S."/>
            <person name="Grigoriev I.V."/>
            <person name="Master E.R."/>
        </authorList>
    </citation>
    <scope>NUCLEOTIDE SEQUENCE [LARGE SCALE GENOMIC DNA]</scope>
    <source>
        <strain evidence="4 5">HHB-10118-sp</strain>
    </source>
</reference>
<gene>
    <name evidence="4" type="ORF">PHACADRAFT_262418</name>
</gene>
<dbReference type="InterPro" id="IPR009057">
    <property type="entry name" value="Homeodomain-like_sf"/>
</dbReference>
<dbReference type="OrthoDB" id="9909311at2759"/>
<dbReference type="Gene3D" id="1.10.10.60">
    <property type="entry name" value="Homeodomain-like"/>
    <property type="match status" value="2"/>
</dbReference>
<dbReference type="GO" id="GO:0005634">
    <property type="term" value="C:nucleus"/>
    <property type="evidence" value="ECO:0007669"/>
    <property type="project" value="TreeGrafter"/>
</dbReference>
<organism evidence="4 5">
    <name type="scientific">Phanerochaete carnosa (strain HHB-10118-sp)</name>
    <name type="common">White-rot fungus</name>
    <name type="synonym">Peniophora carnosa</name>
    <dbReference type="NCBI Taxonomy" id="650164"/>
    <lineage>
        <taxon>Eukaryota</taxon>
        <taxon>Fungi</taxon>
        <taxon>Dikarya</taxon>
        <taxon>Basidiomycota</taxon>
        <taxon>Agaricomycotina</taxon>
        <taxon>Agaricomycetes</taxon>
        <taxon>Polyporales</taxon>
        <taxon>Phanerochaetaceae</taxon>
        <taxon>Phanerochaete</taxon>
    </lineage>
</organism>
<dbReference type="KEGG" id="pco:PHACADRAFT_262418"/>
<dbReference type="SUPFAM" id="SSF46689">
    <property type="entry name" value="Homeodomain-like"/>
    <property type="match status" value="2"/>
</dbReference>
<feature type="non-terminal residue" evidence="4">
    <location>
        <position position="240"/>
    </location>
</feature>
<feature type="compositionally biased region" description="Polar residues" evidence="2">
    <location>
        <begin position="216"/>
        <end position="232"/>
    </location>
</feature>
<dbReference type="RefSeq" id="XP_007399769.1">
    <property type="nucleotide sequence ID" value="XM_007399707.1"/>
</dbReference>
<proteinExistence type="predicted"/>
<feature type="domain" description="HTH CENPB-type" evidence="3">
    <location>
        <begin position="109"/>
        <end position="183"/>
    </location>
</feature>
<dbReference type="HOGENOM" id="CLU_1158780_0_0_1"/>
<sequence length="240" mass="27365">MASNGTSSASRSSVVQSTAVESIVPTSSRRHRKRRLYTVDRRSICVMAKENPHLRQEDIAQHFNVERSTVSKILKEKVRWLSTPAEPTIRVSKYRYVLERYRLLESYLTLLVCRLAKFPRLEADMKAWVVSESAAGLIFTDAMIRNKAKELNVKWKYETEGKFRASPGWIENFKTRVGIRKGRYIGNGTSEQKANAQGVPVDWNRWQQPHEPQVADTGSSLSNQSNTNQASPTPVLPQEM</sequence>
<accession>K5VKQ9</accession>
<evidence type="ECO:0000256" key="1">
    <source>
        <dbReference type="ARBA" id="ARBA00023125"/>
    </source>
</evidence>
<dbReference type="PANTHER" id="PTHR19303:SF70">
    <property type="entry name" value="HTH CENPB-TYPE DOMAIN-CONTAINING PROTEIN"/>
    <property type="match status" value="1"/>
</dbReference>
<name>K5VKQ9_PHACS</name>
<evidence type="ECO:0000256" key="2">
    <source>
        <dbReference type="SAM" id="MobiDB-lite"/>
    </source>
</evidence>
<feature type="region of interest" description="Disordered" evidence="2">
    <location>
        <begin position="209"/>
        <end position="240"/>
    </location>
</feature>
<keyword evidence="1" id="KW-0238">DNA-binding</keyword>